<evidence type="ECO:0000313" key="3">
    <source>
        <dbReference type="Proteomes" id="UP000821837"/>
    </source>
</evidence>
<organism evidence="2 3">
    <name type="scientific">Rhipicephalus sanguineus</name>
    <name type="common">Brown dog tick</name>
    <name type="synonym">Ixodes sanguineus</name>
    <dbReference type="NCBI Taxonomy" id="34632"/>
    <lineage>
        <taxon>Eukaryota</taxon>
        <taxon>Metazoa</taxon>
        <taxon>Ecdysozoa</taxon>
        <taxon>Arthropoda</taxon>
        <taxon>Chelicerata</taxon>
        <taxon>Arachnida</taxon>
        <taxon>Acari</taxon>
        <taxon>Parasitiformes</taxon>
        <taxon>Ixodida</taxon>
        <taxon>Ixodoidea</taxon>
        <taxon>Ixodidae</taxon>
        <taxon>Rhipicephalinae</taxon>
        <taxon>Rhipicephalus</taxon>
        <taxon>Rhipicephalus</taxon>
    </lineage>
</organism>
<proteinExistence type="predicted"/>
<dbReference type="EMBL" id="JABSTV010001245">
    <property type="protein sequence ID" value="KAH7982630.1"/>
    <property type="molecule type" value="Genomic_DNA"/>
</dbReference>
<accession>A0A9D4QIM3</accession>
<name>A0A9D4QIM3_RHISA</name>
<dbReference type="Proteomes" id="UP000821837">
    <property type="component" value="Chromosome 1"/>
</dbReference>
<protein>
    <submittedName>
        <fullName evidence="2">Uncharacterized protein</fullName>
    </submittedName>
</protein>
<evidence type="ECO:0000256" key="1">
    <source>
        <dbReference type="SAM" id="MobiDB-lite"/>
    </source>
</evidence>
<reference evidence="2" key="2">
    <citation type="submission" date="2021-09" db="EMBL/GenBank/DDBJ databases">
        <authorList>
            <person name="Jia N."/>
            <person name="Wang J."/>
            <person name="Shi W."/>
            <person name="Du L."/>
            <person name="Sun Y."/>
            <person name="Zhan W."/>
            <person name="Jiang J."/>
            <person name="Wang Q."/>
            <person name="Zhang B."/>
            <person name="Ji P."/>
            <person name="Sakyi L.B."/>
            <person name="Cui X."/>
            <person name="Yuan T."/>
            <person name="Jiang B."/>
            <person name="Yang W."/>
            <person name="Lam T.T.-Y."/>
            <person name="Chang Q."/>
            <person name="Ding S."/>
            <person name="Wang X."/>
            <person name="Zhu J."/>
            <person name="Ruan X."/>
            <person name="Zhao L."/>
            <person name="Wei J."/>
            <person name="Que T."/>
            <person name="Du C."/>
            <person name="Cheng J."/>
            <person name="Dai P."/>
            <person name="Han X."/>
            <person name="Huang E."/>
            <person name="Gao Y."/>
            <person name="Liu J."/>
            <person name="Shao H."/>
            <person name="Ye R."/>
            <person name="Li L."/>
            <person name="Wei W."/>
            <person name="Wang X."/>
            <person name="Wang C."/>
            <person name="Huo Q."/>
            <person name="Li W."/>
            <person name="Guo W."/>
            <person name="Chen H."/>
            <person name="Chen S."/>
            <person name="Zhou L."/>
            <person name="Zhou L."/>
            <person name="Ni X."/>
            <person name="Tian J."/>
            <person name="Zhou Y."/>
            <person name="Sheng Y."/>
            <person name="Liu T."/>
            <person name="Pan Y."/>
            <person name="Xia L."/>
            <person name="Li J."/>
            <person name="Zhao F."/>
            <person name="Cao W."/>
        </authorList>
    </citation>
    <scope>NUCLEOTIDE SEQUENCE</scope>
    <source>
        <strain evidence="2">Rsan-2018</strain>
        <tissue evidence="2">Larvae</tissue>
    </source>
</reference>
<gene>
    <name evidence="2" type="ORF">HPB52_006210</name>
</gene>
<dbReference type="VEuPathDB" id="VectorBase:RSAN_051169"/>
<comment type="caution">
    <text evidence="2">The sequence shown here is derived from an EMBL/GenBank/DDBJ whole genome shotgun (WGS) entry which is preliminary data.</text>
</comment>
<dbReference type="AlphaFoldDB" id="A0A9D4QIM3"/>
<evidence type="ECO:0000313" key="2">
    <source>
        <dbReference type="EMBL" id="KAH7982630.1"/>
    </source>
</evidence>
<feature type="compositionally biased region" description="Basic and acidic residues" evidence="1">
    <location>
        <begin position="47"/>
        <end position="62"/>
    </location>
</feature>
<sequence>MLSDLSRVYAYSYLTAEPTQGYLRRPLEPHPPKSPQFHRPPEDEDEKTGARAKIREGDEIRNRVLAKKKKKRADGVGRSTQSGDRARVSTLWDAVHE</sequence>
<keyword evidence="3" id="KW-1185">Reference proteome</keyword>
<reference evidence="2" key="1">
    <citation type="journal article" date="2020" name="Cell">
        <title>Large-Scale Comparative Analyses of Tick Genomes Elucidate Their Genetic Diversity and Vector Capacities.</title>
        <authorList>
            <consortium name="Tick Genome and Microbiome Consortium (TIGMIC)"/>
            <person name="Jia N."/>
            <person name="Wang J."/>
            <person name="Shi W."/>
            <person name="Du L."/>
            <person name="Sun Y."/>
            <person name="Zhan W."/>
            <person name="Jiang J.F."/>
            <person name="Wang Q."/>
            <person name="Zhang B."/>
            <person name="Ji P."/>
            <person name="Bell-Sakyi L."/>
            <person name="Cui X.M."/>
            <person name="Yuan T.T."/>
            <person name="Jiang B.G."/>
            <person name="Yang W.F."/>
            <person name="Lam T.T."/>
            <person name="Chang Q.C."/>
            <person name="Ding S.J."/>
            <person name="Wang X.J."/>
            <person name="Zhu J.G."/>
            <person name="Ruan X.D."/>
            <person name="Zhao L."/>
            <person name="Wei J.T."/>
            <person name="Ye R.Z."/>
            <person name="Que T.C."/>
            <person name="Du C.H."/>
            <person name="Zhou Y.H."/>
            <person name="Cheng J.X."/>
            <person name="Dai P.F."/>
            <person name="Guo W.B."/>
            <person name="Han X.H."/>
            <person name="Huang E.J."/>
            <person name="Li L.F."/>
            <person name="Wei W."/>
            <person name="Gao Y.C."/>
            <person name="Liu J.Z."/>
            <person name="Shao H.Z."/>
            <person name="Wang X."/>
            <person name="Wang C.C."/>
            <person name="Yang T.C."/>
            <person name="Huo Q.B."/>
            <person name="Li W."/>
            <person name="Chen H.Y."/>
            <person name="Chen S.E."/>
            <person name="Zhou L.G."/>
            <person name="Ni X.B."/>
            <person name="Tian J.H."/>
            <person name="Sheng Y."/>
            <person name="Liu T."/>
            <person name="Pan Y.S."/>
            <person name="Xia L.Y."/>
            <person name="Li J."/>
            <person name="Zhao F."/>
            <person name="Cao W.C."/>
        </authorList>
    </citation>
    <scope>NUCLEOTIDE SEQUENCE</scope>
    <source>
        <strain evidence="2">Rsan-2018</strain>
    </source>
</reference>
<feature type="region of interest" description="Disordered" evidence="1">
    <location>
        <begin position="19"/>
        <end position="97"/>
    </location>
</feature>